<evidence type="ECO:0000256" key="11">
    <source>
        <dbReference type="RuleBase" id="RU000639"/>
    </source>
</evidence>
<dbReference type="PROSITE" id="PS01071">
    <property type="entry name" value="GRPE"/>
    <property type="match status" value="1"/>
</dbReference>
<dbReference type="SUPFAM" id="SSF58014">
    <property type="entry name" value="Coiled-coil domain of nucleotide exchange factor GrpE"/>
    <property type="match status" value="1"/>
</dbReference>
<dbReference type="NCBIfam" id="NF010738">
    <property type="entry name" value="PRK14140.1"/>
    <property type="match status" value="1"/>
</dbReference>
<dbReference type="GO" id="GO:0051082">
    <property type="term" value="F:unfolded protein binding"/>
    <property type="evidence" value="ECO:0007669"/>
    <property type="project" value="TreeGrafter"/>
</dbReference>
<evidence type="ECO:0000256" key="3">
    <source>
        <dbReference type="ARBA" id="ARBA00011738"/>
    </source>
</evidence>
<reference evidence="14" key="1">
    <citation type="journal article" date="2014" name="Int. J. Syst. Evol. Microbiol.">
        <title>Complete genome sequence of Corynebacterium casei LMG S-19264T (=DSM 44701T), isolated from a smear-ripened cheese.</title>
        <authorList>
            <consortium name="US DOE Joint Genome Institute (JGI-PGF)"/>
            <person name="Walter F."/>
            <person name="Albersmeier A."/>
            <person name="Kalinowski J."/>
            <person name="Ruckert C."/>
        </authorList>
    </citation>
    <scope>NUCLEOTIDE SEQUENCE</scope>
    <source>
        <strain evidence="14">CGMCC 1.12360</strain>
    </source>
</reference>
<accession>A0A8J2ZPA2</accession>
<feature type="compositionally biased region" description="Basic and acidic residues" evidence="13">
    <location>
        <begin position="23"/>
        <end position="49"/>
    </location>
</feature>
<evidence type="ECO:0000256" key="5">
    <source>
        <dbReference type="ARBA" id="ARBA00023016"/>
    </source>
</evidence>
<evidence type="ECO:0000256" key="1">
    <source>
        <dbReference type="ARBA" id="ARBA00004496"/>
    </source>
</evidence>
<keyword evidence="4 10" id="KW-0963">Cytoplasm</keyword>
<evidence type="ECO:0000256" key="10">
    <source>
        <dbReference type="HAMAP-Rule" id="MF_01151"/>
    </source>
</evidence>
<keyword evidence="5 10" id="KW-0346">Stress response</keyword>
<dbReference type="FunFam" id="2.30.22.10:FF:000001">
    <property type="entry name" value="Protein GrpE"/>
    <property type="match status" value="1"/>
</dbReference>
<dbReference type="PRINTS" id="PR00773">
    <property type="entry name" value="GRPEPROTEIN"/>
</dbReference>
<comment type="similarity">
    <text evidence="2 10 12">Belongs to the GrpE family.</text>
</comment>
<feature type="compositionally biased region" description="Basic and acidic residues" evidence="13">
    <location>
        <begin position="1"/>
        <end position="16"/>
    </location>
</feature>
<name>A0A8J2ZPA2_9BACI</name>
<keyword evidence="15" id="KW-1185">Reference proteome</keyword>
<evidence type="ECO:0000313" key="15">
    <source>
        <dbReference type="Proteomes" id="UP000602050"/>
    </source>
</evidence>
<dbReference type="PANTHER" id="PTHR21237">
    <property type="entry name" value="GRPE PROTEIN"/>
    <property type="match status" value="1"/>
</dbReference>
<comment type="caution">
    <text evidence="14">The sequence shown here is derived from an EMBL/GenBank/DDBJ whole genome shotgun (WGS) entry which is preliminary data.</text>
</comment>
<gene>
    <name evidence="10" type="primary">grpE</name>
    <name evidence="14" type="ORF">GCM10010978_01070</name>
</gene>
<dbReference type="Gene3D" id="3.90.20.20">
    <property type="match status" value="1"/>
</dbReference>
<dbReference type="SUPFAM" id="SSF51064">
    <property type="entry name" value="Head domain of nucleotide exchange factor GrpE"/>
    <property type="match status" value="1"/>
</dbReference>
<dbReference type="AlphaFoldDB" id="A0A8J2ZPA2"/>
<dbReference type="Gene3D" id="2.30.22.10">
    <property type="entry name" value="Head domain of nucleotide exchange factor GrpE"/>
    <property type="match status" value="1"/>
</dbReference>
<sequence>MEEKDITNDEAKHEAGTEEANAAEEKPENDNNEVEAKDKQEETAKEAEEIAELKASLEKTTKEKEEFYERLLRLQAEFDNYKKRTLKEKQADQKYKAQELVTALLPVLDNFERALQVKATEETKSLLDGITMVYRQFLDALKEQGVSVIESVGKEFDPNFHHAVMQAEVEDKPSNTVIEELQKGYMLKDRVIRPAMVKVNK</sequence>
<evidence type="ECO:0000313" key="14">
    <source>
        <dbReference type="EMBL" id="GGH68269.1"/>
    </source>
</evidence>
<evidence type="ECO:0000256" key="13">
    <source>
        <dbReference type="SAM" id="MobiDB-lite"/>
    </source>
</evidence>
<dbReference type="GO" id="GO:0042803">
    <property type="term" value="F:protein homodimerization activity"/>
    <property type="evidence" value="ECO:0007669"/>
    <property type="project" value="InterPro"/>
</dbReference>
<organism evidence="14 15">
    <name type="scientific">Compostibacillus humi</name>
    <dbReference type="NCBI Taxonomy" id="1245525"/>
    <lineage>
        <taxon>Bacteria</taxon>
        <taxon>Bacillati</taxon>
        <taxon>Bacillota</taxon>
        <taxon>Bacilli</taxon>
        <taxon>Bacillales</taxon>
        <taxon>Bacillaceae</taxon>
        <taxon>Compostibacillus</taxon>
    </lineage>
</organism>
<dbReference type="RefSeq" id="WP_188390409.1">
    <property type="nucleotide sequence ID" value="NZ_BMEV01000002.1"/>
</dbReference>
<dbReference type="InterPro" id="IPR000740">
    <property type="entry name" value="GrpE"/>
</dbReference>
<comment type="function">
    <text evidence="7 10 11">Participates actively in the response to hyperosmotic and heat shock by preventing the aggregation of stress-denatured proteins, in association with DnaK and GrpE. It is the nucleotide exchange factor for DnaK and may function as a thermosensor. Unfolded proteins bind initially to DnaJ; upon interaction with the DnaJ-bound protein, DnaK hydrolyzes its bound ATP, resulting in the formation of a stable complex. GrpE releases ADP from DnaK; ATP binding to DnaK triggers the release of the substrate protein, thus completing the reaction cycle. Several rounds of ATP-dependent interactions between DnaJ, DnaK and GrpE are required for fully efficient folding.</text>
</comment>
<evidence type="ECO:0000256" key="6">
    <source>
        <dbReference type="ARBA" id="ARBA00023186"/>
    </source>
</evidence>
<dbReference type="GO" id="GO:0000774">
    <property type="term" value="F:adenyl-nucleotide exchange factor activity"/>
    <property type="evidence" value="ECO:0007669"/>
    <property type="project" value="InterPro"/>
</dbReference>
<comment type="subunit">
    <text evidence="3 10">Homodimer.</text>
</comment>
<evidence type="ECO:0000256" key="7">
    <source>
        <dbReference type="ARBA" id="ARBA00053401"/>
    </source>
</evidence>
<dbReference type="GO" id="GO:0051087">
    <property type="term" value="F:protein-folding chaperone binding"/>
    <property type="evidence" value="ECO:0007669"/>
    <property type="project" value="InterPro"/>
</dbReference>
<reference evidence="14" key="2">
    <citation type="submission" date="2020-09" db="EMBL/GenBank/DDBJ databases">
        <authorList>
            <person name="Sun Q."/>
            <person name="Zhou Y."/>
        </authorList>
    </citation>
    <scope>NUCLEOTIDE SEQUENCE</scope>
    <source>
        <strain evidence="14">CGMCC 1.12360</strain>
    </source>
</reference>
<dbReference type="GO" id="GO:0005737">
    <property type="term" value="C:cytoplasm"/>
    <property type="evidence" value="ECO:0007669"/>
    <property type="project" value="UniProtKB-SubCell"/>
</dbReference>
<dbReference type="HAMAP" id="MF_01151">
    <property type="entry name" value="GrpE"/>
    <property type="match status" value="1"/>
</dbReference>
<comment type="subcellular location">
    <subcellularLocation>
        <location evidence="1 10">Cytoplasm</location>
    </subcellularLocation>
</comment>
<dbReference type="GO" id="GO:0006457">
    <property type="term" value="P:protein folding"/>
    <property type="evidence" value="ECO:0007669"/>
    <property type="project" value="InterPro"/>
</dbReference>
<protein>
    <recommendedName>
        <fullName evidence="8 10">Protein GrpE</fullName>
    </recommendedName>
    <alternativeName>
        <fullName evidence="9 10">HSP-70 cofactor</fullName>
    </alternativeName>
</protein>
<evidence type="ECO:0000256" key="4">
    <source>
        <dbReference type="ARBA" id="ARBA00022490"/>
    </source>
</evidence>
<dbReference type="InterPro" id="IPR009012">
    <property type="entry name" value="GrpE_head"/>
</dbReference>
<dbReference type="InterPro" id="IPR013805">
    <property type="entry name" value="GrpE_CC"/>
</dbReference>
<dbReference type="EMBL" id="BMEV01000002">
    <property type="protein sequence ID" value="GGH68269.1"/>
    <property type="molecule type" value="Genomic_DNA"/>
</dbReference>
<dbReference type="Pfam" id="PF01025">
    <property type="entry name" value="GrpE"/>
    <property type="match status" value="1"/>
</dbReference>
<feature type="region of interest" description="Disordered" evidence="13">
    <location>
        <begin position="1"/>
        <end position="49"/>
    </location>
</feature>
<evidence type="ECO:0000256" key="9">
    <source>
        <dbReference type="ARBA" id="ARBA00076414"/>
    </source>
</evidence>
<evidence type="ECO:0000256" key="12">
    <source>
        <dbReference type="RuleBase" id="RU004478"/>
    </source>
</evidence>
<dbReference type="CDD" id="cd00446">
    <property type="entry name" value="GrpE"/>
    <property type="match status" value="1"/>
</dbReference>
<evidence type="ECO:0000256" key="2">
    <source>
        <dbReference type="ARBA" id="ARBA00009054"/>
    </source>
</evidence>
<dbReference type="PANTHER" id="PTHR21237:SF23">
    <property type="entry name" value="GRPE PROTEIN HOMOLOG, MITOCHONDRIAL"/>
    <property type="match status" value="1"/>
</dbReference>
<dbReference type="Proteomes" id="UP000602050">
    <property type="component" value="Unassembled WGS sequence"/>
</dbReference>
<keyword evidence="6 10" id="KW-0143">Chaperone</keyword>
<proteinExistence type="inferred from homology"/>
<evidence type="ECO:0000256" key="8">
    <source>
        <dbReference type="ARBA" id="ARBA00072274"/>
    </source>
</evidence>